<protein>
    <submittedName>
        <fullName evidence="1">SEX1</fullName>
    </submittedName>
</protein>
<reference evidence="1" key="1">
    <citation type="submission" date="2014-09" db="EMBL/GenBank/DDBJ databases">
        <authorList>
            <person name="Magalhaes I.L.F."/>
            <person name="Oliveira U."/>
            <person name="Santos F.R."/>
            <person name="Vidigal T.H.D.A."/>
            <person name="Brescovit A.D."/>
            <person name="Santos A.J."/>
        </authorList>
    </citation>
    <scope>NUCLEOTIDE SEQUENCE</scope>
    <source>
        <tissue evidence="1">Shoot tissue taken approximately 20 cm above the soil surface</tissue>
    </source>
</reference>
<sequence length="49" mass="6285">MNQHHLFHWSRSNFLENMQYLLMNFPMKWYVLRYHPNLMQLYLLQRTSI</sequence>
<name>A0A0A8Z1P2_ARUDO</name>
<accession>A0A0A8Z1P2</accession>
<reference evidence="1" key="2">
    <citation type="journal article" date="2015" name="Data Brief">
        <title>Shoot transcriptome of the giant reed, Arundo donax.</title>
        <authorList>
            <person name="Barrero R.A."/>
            <person name="Guerrero F.D."/>
            <person name="Moolhuijzen P."/>
            <person name="Goolsby J.A."/>
            <person name="Tidwell J."/>
            <person name="Bellgard S.E."/>
            <person name="Bellgard M.I."/>
        </authorList>
    </citation>
    <scope>NUCLEOTIDE SEQUENCE</scope>
    <source>
        <tissue evidence="1">Shoot tissue taken approximately 20 cm above the soil surface</tissue>
    </source>
</reference>
<evidence type="ECO:0000313" key="1">
    <source>
        <dbReference type="EMBL" id="JAD32726.1"/>
    </source>
</evidence>
<organism evidence="1">
    <name type="scientific">Arundo donax</name>
    <name type="common">Giant reed</name>
    <name type="synonym">Donax arundinaceus</name>
    <dbReference type="NCBI Taxonomy" id="35708"/>
    <lineage>
        <taxon>Eukaryota</taxon>
        <taxon>Viridiplantae</taxon>
        <taxon>Streptophyta</taxon>
        <taxon>Embryophyta</taxon>
        <taxon>Tracheophyta</taxon>
        <taxon>Spermatophyta</taxon>
        <taxon>Magnoliopsida</taxon>
        <taxon>Liliopsida</taxon>
        <taxon>Poales</taxon>
        <taxon>Poaceae</taxon>
        <taxon>PACMAD clade</taxon>
        <taxon>Arundinoideae</taxon>
        <taxon>Arundineae</taxon>
        <taxon>Arundo</taxon>
    </lineage>
</organism>
<dbReference type="AlphaFoldDB" id="A0A0A8Z1P2"/>
<dbReference type="EMBL" id="GBRH01265169">
    <property type="protein sequence ID" value="JAD32726.1"/>
    <property type="molecule type" value="Transcribed_RNA"/>
</dbReference>
<proteinExistence type="predicted"/>